<sequence length="322" mass="37415">MRTGIRWSELNRLPYWDPVVNVTLGVMHNWFEGVLQHHFISQWGLDYINISQEHDNLEAAETFQESPGEDSEMSIDKEINNEDSGYLTEDIKRRIQERICKVIVPKGATRIPPLVFKSQIGKLKQSEWNPLFSIYLPMVFLEVMWGIAINNYTPNLFDMLLNFGALVQCTNIVGAKAVKQEYSTRFSENYNTYQKTSLKLFPKCQHVPNHHYAMHIPDQLKFWGPPMGILQFSGEPLIGELQNLKCKFLPGAMDATFMLKFCQRQRLEVLKKDKDDPKGTPLHKKVEFNDDTYYALLEYLQQSHPNLRDHRMVPHPSSSLVL</sequence>
<gene>
    <name evidence="1" type="ORF">O181_122260</name>
</gene>
<comment type="caution">
    <text evidence="1">The sequence shown here is derived from an EMBL/GenBank/DDBJ whole genome shotgun (WGS) entry which is preliminary data.</text>
</comment>
<organism evidence="1 2">
    <name type="scientific">Austropuccinia psidii MF-1</name>
    <dbReference type="NCBI Taxonomy" id="1389203"/>
    <lineage>
        <taxon>Eukaryota</taxon>
        <taxon>Fungi</taxon>
        <taxon>Dikarya</taxon>
        <taxon>Basidiomycota</taxon>
        <taxon>Pucciniomycotina</taxon>
        <taxon>Pucciniomycetes</taxon>
        <taxon>Pucciniales</taxon>
        <taxon>Sphaerophragmiaceae</taxon>
        <taxon>Austropuccinia</taxon>
    </lineage>
</organism>
<dbReference type="PANTHER" id="PTHR31912:SF34">
    <property type="entry name" value="NOTOCHORD-RELATED PROTEIN"/>
    <property type="match status" value="1"/>
</dbReference>
<evidence type="ECO:0000313" key="2">
    <source>
        <dbReference type="Proteomes" id="UP000765509"/>
    </source>
</evidence>
<accession>A0A9Q3Q336</accession>
<dbReference type="EMBL" id="AVOT02112776">
    <property type="protein sequence ID" value="MBW0582545.1"/>
    <property type="molecule type" value="Genomic_DNA"/>
</dbReference>
<dbReference type="PANTHER" id="PTHR31912">
    <property type="entry name" value="IP13529P"/>
    <property type="match status" value="1"/>
</dbReference>
<protein>
    <submittedName>
        <fullName evidence="1">Uncharacterized protein</fullName>
    </submittedName>
</protein>
<proteinExistence type="predicted"/>
<dbReference type="AlphaFoldDB" id="A0A9Q3Q336"/>
<evidence type="ECO:0000313" key="1">
    <source>
        <dbReference type="EMBL" id="MBW0582545.1"/>
    </source>
</evidence>
<dbReference type="Proteomes" id="UP000765509">
    <property type="component" value="Unassembled WGS sequence"/>
</dbReference>
<name>A0A9Q3Q336_9BASI</name>
<dbReference type="OrthoDB" id="3269001at2759"/>
<reference evidence="1" key="1">
    <citation type="submission" date="2021-03" db="EMBL/GenBank/DDBJ databases">
        <title>Draft genome sequence of rust myrtle Austropuccinia psidii MF-1, a brazilian biotype.</title>
        <authorList>
            <person name="Quecine M.C."/>
            <person name="Pachon D.M.R."/>
            <person name="Bonatelli M.L."/>
            <person name="Correr F.H."/>
            <person name="Franceschini L.M."/>
            <person name="Leite T.F."/>
            <person name="Margarido G.R.A."/>
            <person name="Almeida C.A."/>
            <person name="Ferrarezi J.A."/>
            <person name="Labate C.A."/>
        </authorList>
    </citation>
    <scope>NUCLEOTIDE SEQUENCE</scope>
    <source>
        <strain evidence="1">MF-1</strain>
    </source>
</reference>
<keyword evidence="2" id="KW-1185">Reference proteome</keyword>